<dbReference type="Proteomes" id="UP000315669">
    <property type="component" value="Unassembled WGS sequence"/>
</dbReference>
<accession>A0A523Y413</accession>
<evidence type="ECO:0000256" key="2">
    <source>
        <dbReference type="ARBA" id="ARBA00002901"/>
    </source>
</evidence>
<evidence type="ECO:0000256" key="7">
    <source>
        <dbReference type="ARBA" id="ARBA00022723"/>
    </source>
</evidence>
<dbReference type="Gene3D" id="2.40.340.10">
    <property type="entry name" value="MoeA, C-terminal, domain IV"/>
    <property type="match status" value="1"/>
</dbReference>
<dbReference type="GO" id="GO:0005829">
    <property type="term" value="C:cytosol"/>
    <property type="evidence" value="ECO:0007669"/>
    <property type="project" value="TreeGrafter"/>
</dbReference>
<organism evidence="13 14">
    <name type="scientific">Aerophobetes bacterium</name>
    <dbReference type="NCBI Taxonomy" id="2030807"/>
    <lineage>
        <taxon>Bacteria</taxon>
        <taxon>Candidatus Aerophobota</taxon>
    </lineage>
</organism>
<dbReference type="InterPro" id="IPR036425">
    <property type="entry name" value="MoaB/Mog-like_dom_sf"/>
</dbReference>
<dbReference type="PROSITE" id="PS01079">
    <property type="entry name" value="MOCF_BIOSYNTHESIS_2"/>
    <property type="match status" value="1"/>
</dbReference>
<dbReference type="GO" id="GO:0006777">
    <property type="term" value="P:Mo-molybdopterin cofactor biosynthetic process"/>
    <property type="evidence" value="ECO:0007669"/>
    <property type="project" value="UniProtKB-UniRule"/>
</dbReference>
<dbReference type="PANTHER" id="PTHR10192">
    <property type="entry name" value="MOLYBDOPTERIN BIOSYNTHESIS PROTEIN"/>
    <property type="match status" value="1"/>
</dbReference>
<comment type="caution">
    <text evidence="13">The sequence shown here is derived from an EMBL/GenBank/DDBJ whole genome shotgun (WGS) entry which is preliminary data.</text>
</comment>
<dbReference type="SUPFAM" id="SSF53218">
    <property type="entry name" value="Molybdenum cofactor biosynthesis proteins"/>
    <property type="match status" value="1"/>
</dbReference>
<dbReference type="Gene3D" id="3.90.105.10">
    <property type="entry name" value="Molybdopterin biosynthesis moea protein, domain 2"/>
    <property type="match status" value="1"/>
</dbReference>
<evidence type="ECO:0000256" key="3">
    <source>
        <dbReference type="ARBA" id="ARBA00005046"/>
    </source>
</evidence>
<dbReference type="NCBIfam" id="NF045515">
    <property type="entry name" value="Glp_gephyrin"/>
    <property type="match status" value="1"/>
</dbReference>
<dbReference type="Pfam" id="PF03454">
    <property type="entry name" value="MoeA_C"/>
    <property type="match status" value="1"/>
</dbReference>
<comment type="similarity">
    <text evidence="4 11">Belongs to the MoeA family.</text>
</comment>
<evidence type="ECO:0000256" key="4">
    <source>
        <dbReference type="ARBA" id="ARBA00010763"/>
    </source>
</evidence>
<keyword evidence="8 11" id="KW-0460">Magnesium</keyword>
<dbReference type="Gene3D" id="2.170.190.11">
    <property type="entry name" value="Molybdopterin biosynthesis moea protein, domain 3"/>
    <property type="match status" value="1"/>
</dbReference>
<keyword evidence="7 11" id="KW-0479">Metal-binding</keyword>
<evidence type="ECO:0000313" key="14">
    <source>
        <dbReference type="Proteomes" id="UP000315669"/>
    </source>
</evidence>
<dbReference type="GO" id="GO:0061599">
    <property type="term" value="F:molybdopterin molybdotransferase activity"/>
    <property type="evidence" value="ECO:0007669"/>
    <property type="project" value="UniProtKB-UniRule"/>
</dbReference>
<keyword evidence="6 11" id="KW-0808">Transferase</keyword>
<dbReference type="UniPathway" id="UPA00344"/>
<comment type="pathway">
    <text evidence="3 11">Cofactor biosynthesis; molybdopterin biosynthesis.</text>
</comment>
<dbReference type="GO" id="GO:0046872">
    <property type="term" value="F:metal ion binding"/>
    <property type="evidence" value="ECO:0007669"/>
    <property type="project" value="UniProtKB-UniRule"/>
</dbReference>
<evidence type="ECO:0000256" key="11">
    <source>
        <dbReference type="RuleBase" id="RU365090"/>
    </source>
</evidence>
<dbReference type="InterPro" id="IPR008284">
    <property type="entry name" value="MoCF_biosynth_CS"/>
</dbReference>
<dbReference type="PANTHER" id="PTHR10192:SF5">
    <property type="entry name" value="GEPHYRIN"/>
    <property type="match status" value="1"/>
</dbReference>
<evidence type="ECO:0000259" key="12">
    <source>
        <dbReference type="SMART" id="SM00852"/>
    </source>
</evidence>
<evidence type="ECO:0000256" key="9">
    <source>
        <dbReference type="ARBA" id="ARBA00023150"/>
    </source>
</evidence>
<dbReference type="Gene3D" id="3.40.980.10">
    <property type="entry name" value="MoaB/Mog-like domain"/>
    <property type="match status" value="1"/>
</dbReference>
<dbReference type="AlphaFoldDB" id="A0A523Y413"/>
<dbReference type="InterPro" id="IPR001453">
    <property type="entry name" value="MoaB/Mog_dom"/>
</dbReference>
<keyword evidence="5 11" id="KW-0500">Molybdenum</keyword>
<comment type="catalytic activity">
    <reaction evidence="10">
        <text>adenylyl-molybdopterin + molybdate = Mo-molybdopterin + AMP + H(+)</text>
        <dbReference type="Rhea" id="RHEA:35047"/>
        <dbReference type="ChEBI" id="CHEBI:15378"/>
        <dbReference type="ChEBI" id="CHEBI:36264"/>
        <dbReference type="ChEBI" id="CHEBI:62727"/>
        <dbReference type="ChEBI" id="CHEBI:71302"/>
        <dbReference type="ChEBI" id="CHEBI:456215"/>
        <dbReference type="EC" id="2.10.1.1"/>
    </reaction>
</comment>
<protein>
    <recommendedName>
        <fullName evidence="11">Molybdopterin molybdenumtransferase</fullName>
        <ecNumber evidence="11">2.10.1.1</ecNumber>
    </recommendedName>
</protein>
<dbReference type="InterPro" id="IPR005110">
    <property type="entry name" value="MoeA_linker/N"/>
</dbReference>
<dbReference type="SMART" id="SM00852">
    <property type="entry name" value="MoCF_biosynth"/>
    <property type="match status" value="1"/>
</dbReference>
<dbReference type="FunFam" id="3.40.980.10:FF:000004">
    <property type="entry name" value="Molybdopterin molybdenumtransferase"/>
    <property type="match status" value="1"/>
</dbReference>
<evidence type="ECO:0000256" key="6">
    <source>
        <dbReference type="ARBA" id="ARBA00022679"/>
    </source>
</evidence>
<evidence type="ECO:0000256" key="5">
    <source>
        <dbReference type="ARBA" id="ARBA00022505"/>
    </source>
</evidence>
<gene>
    <name evidence="13" type="ORF">E3J32_00650</name>
</gene>
<dbReference type="SUPFAM" id="SSF63867">
    <property type="entry name" value="MoeA C-terminal domain-like"/>
    <property type="match status" value="1"/>
</dbReference>
<evidence type="ECO:0000313" key="13">
    <source>
        <dbReference type="EMBL" id="TET86274.1"/>
    </source>
</evidence>
<dbReference type="EC" id="2.10.1.1" evidence="11"/>
<comment type="function">
    <text evidence="2 11">Catalyzes the insertion of molybdate into adenylated molybdopterin with the concomitant release of AMP.</text>
</comment>
<dbReference type="FunFam" id="2.170.190.11:FF:000001">
    <property type="entry name" value="Molybdopterin molybdenumtransferase"/>
    <property type="match status" value="1"/>
</dbReference>
<reference evidence="13 14" key="1">
    <citation type="submission" date="2019-03" db="EMBL/GenBank/DDBJ databases">
        <title>Metabolic potential of uncultured bacteria and archaea associated with petroleum seepage in deep-sea sediments.</title>
        <authorList>
            <person name="Dong X."/>
            <person name="Hubert C."/>
        </authorList>
    </citation>
    <scope>NUCLEOTIDE SEQUENCE [LARGE SCALE GENOMIC DNA]</scope>
    <source>
        <strain evidence="13">E29_bin25</strain>
    </source>
</reference>
<evidence type="ECO:0000256" key="1">
    <source>
        <dbReference type="ARBA" id="ARBA00001946"/>
    </source>
</evidence>
<dbReference type="NCBIfam" id="TIGR00177">
    <property type="entry name" value="molyb_syn"/>
    <property type="match status" value="1"/>
</dbReference>
<feature type="domain" description="MoaB/Mog" evidence="12">
    <location>
        <begin position="179"/>
        <end position="316"/>
    </location>
</feature>
<dbReference type="CDD" id="cd00887">
    <property type="entry name" value="MoeA"/>
    <property type="match status" value="1"/>
</dbReference>
<dbReference type="InterPro" id="IPR038987">
    <property type="entry name" value="MoeA-like"/>
</dbReference>
<dbReference type="Pfam" id="PF03453">
    <property type="entry name" value="MoeA_N"/>
    <property type="match status" value="1"/>
</dbReference>
<keyword evidence="9 11" id="KW-0501">Molybdenum cofactor biosynthesis</keyword>
<proteinExistence type="inferred from homology"/>
<dbReference type="Pfam" id="PF00994">
    <property type="entry name" value="MoCF_biosynth"/>
    <property type="match status" value="1"/>
</dbReference>
<dbReference type="EMBL" id="SOII01000047">
    <property type="protein sequence ID" value="TET86274.1"/>
    <property type="molecule type" value="Genomic_DNA"/>
</dbReference>
<evidence type="ECO:0000256" key="10">
    <source>
        <dbReference type="ARBA" id="ARBA00047317"/>
    </source>
</evidence>
<name>A0A523Y413_UNCAE</name>
<dbReference type="InterPro" id="IPR036688">
    <property type="entry name" value="MoeA_C_domain_IV_sf"/>
</dbReference>
<dbReference type="InterPro" id="IPR005111">
    <property type="entry name" value="MoeA_C_domain_IV"/>
</dbReference>
<dbReference type="InterPro" id="IPR036135">
    <property type="entry name" value="MoeA_linker/N_sf"/>
</dbReference>
<dbReference type="SUPFAM" id="SSF63882">
    <property type="entry name" value="MoeA N-terminal region -like"/>
    <property type="match status" value="1"/>
</dbReference>
<comment type="cofactor">
    <cofactor evidence="1 11">
        <name>Mg(2+)</name>
        <dbReference type="ChEBI" id="CHEBI:18420"/>
    </cofactor>
</comment>
<evidence type="ECO:0000256" key="8">
    <source>
        <dbReference type="ARBA" id="ARBA00022842"/>
    </source>
</evidence>
<sequence>MIELEEALEIILSQVKLVSSEKIDILSSLSRTLAEDVYADFDIPGFDRAAMDGYAVLSKDTNSASKKKPVILEVIANVPAGYSTEKVVKNGRAVRIMTGAPMPKGADAVVMVEDTEKEEEKVKIFRKVACQKNVSFAGEDVKRGELILSQGSLIRPAEVAMLASLGKENVLVKIKPRVAIISTGDELVEVGRTLQKGEIYDSNSYALFSQVLSSGGEPHRLGIARDKRENLLARIKEGLSYQLLLLSGGVSVGDYDLVTDALRKAGVKMLFWKVAVKPGKPTFFGVRKGTLVFGLPGYPVSSMVNFENLVRPAIFSMLGRDDWQRIRVKAILEKAVSSRGRRKKIIRAKLVKEGDKYLAVPATSQESSVLKSMVWADSFLILPKEVERIEKGEEVFLELLQ</sequence>